<dbReference type="Proteomes" id="UP001187471">
    <property type="component" value="Unassembled WGS sequence"/>
</dbReference>
<protein>
    <submittedName>
        <fullName evidence="3">Uncharacterized protein</fullName>
    </submittedName>
</protein>
<keyword evidence="4" id="KW-1185">Reference proteome</keyword>
<keyword evidence="2" id="KW-1133">Transmembrane helix</keyword>
<gene>
    <name evidence="3" type="ORF">RJ640_006625</name>
</gene>
<feature type="coiled-coil region" evidence="1">
    <location>
        <begin position="41"/>
        <end position="68"/>
    </location>
</feature>
<comment type="caution">
    <text evidence="3">The sequence shown here is derived from an EMBL/GenBank/DDBJ whole genome shotgun (WGS) entry which is preliminary data.</text>
</comment>
<evidence type="ECO:0000313" key="4">
    <source>
        <dbReference type="Proteomes" id="UP001187471"/>
    </source>
</evidence>
<feature type="transmembrane region" description="Helical" evidence="2">
    <location>
        <begin position="74"/>
        <end position="99"/>
    </location>
</feature>
<proteinExistence type="predicted"/>
<name>A0AA88RCE8_9ASTE</name>
<sequence length="102" mass="11654">MEAKTPESKDESLKSKIAIRCAKAAILLSSLNRRDSSTINHEDKEAEAMLLQREVEDLKVRLVRERAKSKKIRLCSAVELLLQILLLLSLWTFCLMLAFNLL</sequence>
<keyword evidence="2" id="KW-0812">Transmembrane</keyword>
<dbReference type="AlphaFoldDB" id="A0AA88RCE8"/>
<keyword evidence="1" id="KW-0175">Coiled coil</keyword>
<organism evidence="3 4">
    <name type="scientific">Escallonia rubra</name>
    <dbReference type="NCBI Taxonomy" id="112253"/>
    <lineage>
        <taxon>Eukaryota</taxon>
        <taxon>Viridiplantae</taxon>
        <taxon>Streptophyta</taxon>
        <taxon>Embryophyta</taxon>
        <taxon>Tracheophyta</taxon>
        <taxon>Spermatophyta</taxon>
        <taxon>Magnoliopsida</taxon>
        <taxon>eudicotyledons</taxon>
        <taxon>Gunneridae</taxon>
        <taxon>Pentapetalae</taxon>
        <taxon>asterids</taxon>
        <taxon>campanulids</taxon>
        <taxon>Escalloniales</taxon>
        <taxon>Escalloniaceae</taxon>
        <taxon>Escallonia</taxon>
    </lineage>
</organism>
<evidence type="ECO:0000256" key="2">
    <source>
        <dbReference type="SAM" id="Phobius"/>
    </source>
</evidence>
<evidence type="ECO:0000313" key="3">
    <source>
        <dbReference type="EMBL" id="KAK2984642.1"/>
    </source>
</evidence>
<dbReference type="EMBL" id="JAVXUO010001217">
    <property type="protein sequence ID" value="KAK2984642.1"/>
    <property type="molecule type" value="Genomic_DNA"/>
</dbReference>
<accession>A0AA88RCE8</accession>
<keyword evidence="2" id="KW-0472">Membrane</keyword>
<evidence type="ECO:0000256" key="1">
    <source>
        <dbReference type="SAM" id="Coils"/>
    </source>
</evidence>
<reference evidence="3" key="1">
    <citation type="submission" date="2022-12" db="EMBL/GenBank/DDBJ databases">
        <title>Draft genome assemblies for two species of Escallonia (Escalloniales).</title>
        <authorList>
            <person name="Chanderbali A."/>
            <person name="Dervinis C."/>
            <person name="Anghel I."/>
            <person name="Soltis D."/>
            <person name="Soltis P."/>
            <person name="Zapata F."/>
        </authorList>
    </citation>
    <scope>NUCLEOTIDE SEQUENCE</scope>
    <source>
        <strain evidence="3">UCBG92.1500</strain>
        <tissue evidence="3">Leaf</tissue>
    </source>
</reference>